<keyword evidence="1" id="KW-0472">Membrane</keyword>
<dbReference type="STRING" id="1763537.ULVI_01205"/>
<dbReference type="AlphaFoldDB" id="A0A167K7H5"/>
<feature type="transmembrane region" description="Helical" evidence="1">
    <location>
        <begin position="12"/>
        <end position="32"/>
    </location>
</feature>
<dbReference type="OrthoDB" id="1467719at2"/>
<organism evidence="2 3">
    <name type="scientific">Cochleicola gelatinilyticus</name>
    <dbReference type="NCBI Taxonomy" id="1763537"/>
    <lineage>
        <taxon>Bacteria</taxon>
        <taxon>Pseudomonadati</taxon>
        <taxon>Bacteroidota</taxon>
        <taxon>Flavobacteriia</taxon>
        <taxon>Flavobacteriales</taxon>
        <taxon>Flavobacteriaceae</taxon>
        <taxon>Cochleicola</taxon>
    </lineage>
</organism>
<dbReference type="InterPro" id="IPR007060">
    <property type="entry name" value="FtsL/DivIC"/>
</dbReference>
<dbReference type="EMBL" id="LRXL01000012">
    <property type="protein sequence ID" value="OAB81467.1"/>
    <property type="molecule type" value="Genomic_DNA"/>
</dbReference>
<reference evidence="2 3" key="1">
    <citation type="submission" date="2016-02" db="EMBL/GenBank/DDBJ databases">
        <title>Ulvibacter sp. LPB0005, isolated from Thais luteostoma.</title>
        <authorList>
            <person name="Shin S.-K."/>
            <person name="Yi H."/>
        </authorList>
    </citation>
    <scope>NUCLEOTIDE SEQUENCE [LARGE SCALE GENOMIC DNA]</scope>
    <source>
        <strain evidence="2 3">LPB0005</strain>
    </source>
</reference>
<accession>A0A167K7H5</accession>
<sequence>MKFSEIKKQRWFKIVSNTYVLILLLFLIWMFFFDTNSFLIHKELSDDIDALENNKEFYSEEIKKDKTFIDKMKDSNEVEKFAREKYYLKKENEDIYIIEHEDSLKKPK</sequence>
<keyword evidence="1" id="KW-1133">Transmembrane helix</keyword>
<protein>
    <submittedName>
        <fullName evidence="2">Septum formation initiator</fullName>
    </submittedName>
</protein>
<name>A0A167K7H5_9FLAO</name>
<proteinExistence type="predicted"/>
<evidence type="ECO:0000256" key="1">
    <source>
        <dbReference type="SAM" id="Phobius"/>
    </source>
</evidence>
<dbReference type="Proteomes" id="UP000077013">
    <property type="component" value="Unassembled WGS sequence"/>
</dbReference>
<dbReference type="RefSeq" id="WP_068588672.1">
    <property type="nucleotide sequence ID" value="NZ_LRXL01000012.1"/>
</dbReference>
<keyword evidence="1" id="KW-0812">Transmembrane</keyword>
<gene>
    <name evidence="2" type="ORF">ULVI_01205</name>
</gene>
<evidence type="ECO:0000313" key="3">
    <source>
        <dbReference type="Proteomes" id="UP000077013"/>
    </source>
</evidence>
<dbReference type="Pfam" id="PF04977">
    <property type="entry name" value="DivIC"/>
    <property type="match status" value="1"/>
</dbReference>
<comment type="caution">
    <text evidence="2">The sequence shown here is derived from an EMBL/GenBank/DDBJ whole genome shotgun (WGS) entry which is preliminary data.</text>
</comment>
<evidence type="ECO:0000313" key="2">
    <source>
        <dbReference type="EMBL" id="OAB81467.1"/>
    </source>
</evidence>
<keyword evidence="3" id="KW-1185">Reference proteome</keyword>